<proteinExistence type="predicted"/>
<reference evidence="2" key="1">
    <citation type="journal article" date="2014" name="Front. Microbiol.">
        <title>High frequency of phylogenetically diverse reductive dehalogenase-homologous genes in deep subseafloor sedimentary metagenomes.</title>
        <authorList>
            <person name="Kawai M."/>
            <person name="Futagami T."/>
            <person name="Toyoda A."/>
            <person name="Takaki Y."/>
            <person name="Nishi S."/>
            <person name="Hori S."/>
            <person name="Arai W."/>
            <person name="Tsubouchi T."/>
            <person name="Morono Y."/>
            <person name="Uchiyama I."/>
            <person name="Ito T."/>
            <person name="Fujiyama A."/>
            <person name="Inagaki F."/>
            <person name="Takami H."/>
        </authorList>
    </citation>
    <scope>NUCLEOTIDE SEQUENCE</scope>
    <source>
        <strain evidence="2">Expedition CK06-06</strain>
    </source>
</reference>
<sequence length="235" mass="25497">TAIRVELEKIGTVSVLDQLGVDGGHEDWEVYNLVVVGSNDYLAFNNANLDDLISYHGPIMVCNAAVAEHLLMGTDPVTSSANTVNEWCKTIHNRVMYLVFGATGDQEIFSENTVSDQLDMSAASLTEQLLMTSLTGDVNTKAVVGWLPGEDVEGETLELNDGSALPSGRLFAGCFVHADHLTDLGTLLLRRLARNLTQAHIHPLKVQVKRGYQEDIPDTPISISPDDTLSNNPPI</sequence>
<evidence type="ECO:0000313" key="2">
    <source>
        <dbReference type="EMBL" id="GAJ12645.1"/>
    </source>
</evidence>
<accession>X1VSF1</accession>
<dbReference type="EMBL" id="BARW01033707">
    <property type="protein sequence ID" value="GAJ12645.1"/>
    <property type="molecule type" value="Genomic_DNA"/>
</dbReference>
<name>X1VSF1_9ZZZZ</name>
<dbReference type="AlphaFoldDB" id="X1VSF1"/>
<organism evidence="2">
    <name type="scientific">marine sediment metagenome</name>
    <dbReference type="NCBI Taxonomy" id="412755"/>
    <lineage>
        <taxon>unclassified sequences</taxon>
        <taxon>metagenomes</taxon>
        <taxon>ecological metagenomes</taxon>
    </lineage>
</organism>
<evidence type="ECO:0000256" key="1">
    <source>
        <dbReference type="SAM" id="MobiDB-lite"/>
    </source>
</evidence>
<protein>
    <submittedName>
        <fullName evidence="2">Uncharacterized protein</fullName>
    </submittedName>
</protein>
<feature type="compositionally biased region" description="Polar residues" evidence="1">
    <location>
        <begin position="221"/>
        <end position="235"/>
    </location>
</feature>
<feature type="non-terminal residue" evidence="2">
    <location>
        <position position="235"/>
    </location>
</feature>
<gene>
    <name evidence="2" type="ORF">S12H4_53023</name>
</gene>
<comment type="caution">
    <text evidence="2">The sequence shown here is derived from an EMBL/GenBank/DDBJ whole genome shotgun (WGS) entry which is preliminary data.</text>
</comment>
<feature type="non-terminal residue" evidence="2">
    <location>
        <position position="1"/>
    </location>
</feature>
<feature type="region of interest" description="Disordered" evidence="1">
    <location>
        <begin position="216"/>
        <end position="235"/>
    </location>
</feature>